<proteinExistence type="predicted"/>
<dbReference type="CDD" id="cd20379">
    <property type="entry name" value="Tudor_dTUD-like"/>
    <property type="match status" value="1"/>
</dbReference>
<dbReference type="EMBL" id="KL367507">
    <property type="protein sequence ID" value="KFD68182.1"/>
    <property type="molecule type" value="Genomic_DNA"/>
</dbReference>
<sequence>MYSKISCTRLPRTGRPSDHPVIDVNAGVGVFRFSDEGYRLKCVEQYLSALVENVPSGFLAQNWNAGDTCIVRRPSHGNAVYRAIIVDILPNEYATVRSYDYAFQANEPLSQLCRLSDNPITNYPPLAFSARISSLAEEVRNGMLTEEGSISPEFFTKQWKTVFSCDSEAVLAVDGSFLDRMLAAVLLPREEFVYWSHWAVRMWSTWRCTIFPSVICALYETGPGQCVIVAGVQFCPGENVLIKTGSLMPKNVAWFLARYLQFPFGAQMTSQDEDGRGDSSNDGSSTIRPVSDRLLHTEECVETVGNLPIADSHLHTAYDEAHPLLSESCALLVHYSKDDRALP</sequence>
<evidence type="ECO:0000313" key="2">
    <source>
        <dbReference type="EMBL" id="KFD68182.1"/>
    </source>
</evidence>
<dbReference type="InterPro" id="IPR002999">
    <property type="entry name" value="Tudor"/>
</dbReference>
<dbReference type="SUPFAM" id="SSF63748">
    <property type="entry name" value="Tudor/PWWP/MBT"/>
    <property type="match status" value="1"/>
</dbReference>
<dbReference type="Gene3D" id="2.30.30.140">
    <property type="match status" value="1"/>
</dbReference>
<accession>A0A085NFD6</accession>
<protein>
    <recommendedName>
        <fullName evidence="1">Tudor domain-containing protein</fullName>
    </recommendedName>
</protein>
<organism evidence="2">
    <name type="scientific">Trichuris suis</name>
    <name type="common">pig whipworm</name>
    <dbReference type="NCBI Taxonomy" id="68888"/>
    <lineage>
        <taxon>Eukaryota</taxon>
        <taxon>Metazoa</taxon>
        <taxon>Ecdysozoa</taxon>
        <taxon>Nematoda</taxon>
        <taxon>Enoplea</taxon>
        <taxon>Dorylaimia</taxon>
        <taxon>Trichinellida</taxon>
        <taxon>Trichuridae</taxon>
        <taxon>Trichuris</taxon>
    </lineage>
</organism>
<gene>
    <name evidence="2" type="ORF">M514_19664</name>
</gene>
<dbReference type="Pfam" id="PF00567">
    <property type="entry name" value="TUDOR"/>
    <property type="match status" value="1"/>
</dbReference>
<dbReference type="Proteomes" id="UP000030758">
    <property type="component" value="Unassembled WGS sequence"/>
</dbReference>
<feature type="domain" description="Tudor" evidence="1">
    <location>
        <begin position="40"/>
        <end position="133"/>
    </location>
</feature>
<dbReference type="AlphaFoldDB" id="A0A085NFD6"/>
<name>A0A085NFD6_9BILA</name>
<reference evidence="2" key="1">
    <citation type="journal article" date="2014" name="Nat. Genet.">
        <title>Genome and transcriptome of the porcine whipworm Trichuris suis.</title>
        <authorList>
            <person name="Jex A.R."/>
            <person name="Nejsum P."/>
            <person name="Schwarz E.M."/>
            <person name="Hu L."/>
            <person name="Young N.D."/>
            <person name="Hall R.S."/>
            <person name="Korhonen P.K."/>
            <person name="Liao S."/>
            <person name="Thamsborg S."/>
            <person name="Xia J."/>
            <person name="Xu P."/>
            <person name="Wang S."/>
            <person name="Scheerlinck J.P."/>
            <person name="Hofmann A."/>
            <person name="Sternberg P.W."/>
            <person name="Wang J."/>
            <person name="Gasser R.B."/>
        </authorList>
    </citation>
    <scope>NUCLEOTIDE SEQUENCE [LARGE SCALE GENOMIC DNA]</scope>
    <source>
        <strain evidence="2">DCEP-RM93F</strain>
    </source>
</reference>
<evidence type="ECO:0000259" key="1">
    <source>
        <dbReference type="Pfam" id="PF00567"/>
    </source>
</evidence>